<dbReference type="EMBL" id="BKAJ01000121">
    <property type="protein sequence ID" value="GEP59170.1"/>
    <property type="molecule type" value="Genomic_DNA"/>
</dbReference>
<reference evidence="4 5" key="1">
    <citation type="submission" date="2019-07" db="EMBL/GenBank/DDBJ databases">
        <title>Whole genome shotgun sequence of Reyranella soli NBRC 108950.</title>
        <authorList>
            <person name="Hosoyama A."/>
            <person name="Uohara A."/>
            <person name="Ohji S."/>
            <person name="Ichikawa N."/>
        </authorList>
    </citation>
    <scope>NUCLEOTIDE SEQUENCE [LARGE SCALE GENOMIC DNA]</scope>
    <source>
        <strain evidence="4 5">NBRC 108950</strain>
    </source>
</reference>
<dbReference type="InterPro" id="IPR002821">
    <property type="entry name" value="Hydantoinase_A"/>
</dbReference>
<feature type="domain" description="Acetophenone carboxylase-like C-terminal" evidence="3">
    <location>
        <begin position="504"/>
        <end position="670"/>
    </location>
</feature>
<dbReference type="InterPro" id="IPR043129">
    <property type="entry name" value="ATPase_NBD"/>
</dbReference>
<evidence type="ECO:0000259" key="2">
    <source>
        <dbReference type="Pfam" id="PF05378"/>
    </source>
</evidence>
<dbReference type="InterPro" id="IPR008040">
    <property type="entry name" value="Hydant_A_N"/>
</dbReference>
<dbReference type="InterPro" id="IPR049517">
    <property type="entry name" value="ACX-like_C"/>
</dbReference>
<dbReference type="Pfam" id="PF01968">
    <property type="entry name" value="Hydantoinase_A"/>
    <property type="match status" value="1"/>
</dbReference>
<dbReference type="PANTHER" id="PTHR11365">
    <property type="entry name" value="5-OXOPROLINASE RELATED"/>
    <property type="match status" value="1"/>
</dbReference>
<dbReference type="InterPro" id="IPR045079">
    <property type="entry name" value="Oxoprolinase-like"/>
</dbReference>
<evidence type="ECO:0000313" key="5">
    <source>
        <dbReference type="Proteomes" id="UP000321058"/>
    </source>
</evidence>
<dbReference type="AlphaFoldDB" id="A0A512NJP6"/>
<organism evidence="4 5">
    <name type="scientific">Reyranella soli</name>
    <dbReference type="NCBI Taxonomy" id="1230389"/>
    <lineage>
        <taxon>Bacteria</taxon>
        <taxon>Pseudomonadati</taxon>
        <taxon>Pseudomonadota</taxon>
        <taxon>Alphaproteobacteria</taxon>
        <taxon>Hyphomicrobiales</taxon>
        <taxon>Reyranellaceae</taxon>
        <taxon>Reyranella</taxon>
    </lineage>
</organism>
<keyword evidence="5" id="KW-1185">Reference proteome</keyword>
<proteinExistence type="predicted"/>
<accession>A0A512NJP6</accession>
<evidence type="ECO:0000259" key="1">
    <source>
        <dbReference type="Pfam" id="PF01968"/>
    </source>
</evidence>
<dbReference type="RefSeq" id="WP_147154530.1">
    <property type="nucleotide sequence ID" value="NZ_BKAJ01000121.1"/>
</dbReference>
<dbReference type="SUPFAM" id="SSF53067">
    <property type="entry name" value="Actin-like ATPase domain"/>
    <property type="match status" value="1"/>
</dbReference>
<feature type="domain" description="Hydantoinase/oxoprolinase N-terminal" evidence="2">
    <location>
        <begin position="4"/>
        <end position="181"/>
    </location>
</feature>
<evidence type="ECO:0000259" key="3">
    <source>
        <dbReference type="Pfam" id="PF19278"/>
    </source>
</evidence>
<dbReference type="Pfam" id="PF05378">
    <property type="entry name" value="Hydant_A_N"/>
    <property type="match status" value="1"/>
</dbReference>
<dbReference type="Pfam" id="PF19278">
    <property type="entry name" value="Hydant_A_C"/>
    <property type="match status" value="1"/>
</dbReference>
<protein>
    <submittedName>
        <fullName evidence="4">Hydantoinase</fullName>
    </submittedName>
</protein>
<dbReference type="OrthoDB" id="7314499at2"/>
<sequence length="681" mass="72618">MGMRVGVDIGGTFIDFCLWDEAKEELHSLKVLTTPQTPGAELLRGLDLLQERHGVSPSDITSFVHGTTVGINTVIQRKGASLALITTENFEDVVELARLRMPEAYSLFSRRGAPLVPRDRIFGIRERMLSDGSVEQAVDEASVVAAIEKALAKGVDGIVISLLNAYRNPAHEAQVAAIAARVAPQLFVFRSSEVWPIIREYERTTTALINGYVHPKVSDYLEKLIEGLESRGVVAEPLITKSNGGIMRAELGKRACVSMVLSGTASGVMGAAWVAKEAGHPNVITLDIGGTSADVALIIDGQPQFGLGEKIGDLPLYIPSVAVSSIGDGGGSIAWVDGFGVLKVGPESAGSAPGPACYGRGGTQPTITDAFTVCGFLGQHDLAYGAFRPDVGLARAAIGTLASRIGLGLEQTAEAIIRIAISGMFVEVNKLVARYGVDTRDFALLPFGGAGPMLGCFLARELGMQRVLIPSRPGVVSALGGLVANVKNDFIRTLFIMAADADSARLREAAKTLQADGTAWLRDEQEFTGEAAYAWFADMRYRGQSFEIEVPLAQELIEAGDMAAIAEAFHRAHEGIYDFCDRESPVQIMNLRLVVSGASSKPYLRPLARAATAAPVAEQTLKVFFDGDWHLVPFYRRAALEAHHRFSGPCVIVQDDTTACVPPGFGATVDGGGNIVLERAE</sequence>
<dbReference type="PANTHER" id="PTHR11365:SF23">
    <property type="entry name" value="HYPOTHETICAL 5-OXOPROLINASE (EUROFUNG)-RELATED"/>
    <property type="match status" value="1"/>
</dbReference>
<gene>
    <name evidence="4" type="primary">hyuA_2</name>
    <name evidence="4" type="ORF">RSO01_63360</name>
</gene>
<name>A0A512NJP6_9HYPH</name>
<evidence type="ECO:0000313" key="4">
    <source>
        <dbReference type="EMBL" id="GEP59170.1"/>
    </source>
</evidence>
<dbReference type="GO" id="GO:0017168">
    <property type="term" value="F:5-oxoprolinase (ATP-hydrolyzing) activity"/>
    <property type="evidence" value="ECO:0007669"/>
    <property type="project" value="TreeGrafter"/>
</dbReference>
<comment type="caution">
    <text evidence="4">The sequence shown here is derived from an EMBL/GenBank/DDBJ whole genome shotgun (WGS) entry which is preliminary data.</text>
</comment>
<dbReference type="Proteomes" id="UP000321058">
    <property type="component" value="Unassembled WGS sequence"/>
</dbReference>
<dbReference type="GO" id="GO:0006749">
    <property type="term" value="P:glutathione metabolic process"/>
    <property type="evidence" value="ECO:0007669"/>
    <property type="project" value="TreeGrafter"/>
</dbReference>
<dbReference type="GO" id="GO:0005829">
    <property type="term" value="C:cytosol"/>
    <property type="evidence" value="ECO:0007669"/>
    <property type="project" value="TreeGrafter"/>
</dbReference>
<feature type="domain" description="Hydantoinase A/oxoprolinase" evidence="1">
    <location>
        <begin position="203"/>
        <end position="489"/>
    </location>
</feature>